<dbReference type="EMBL" id="GBRH01161187">
    <property type="protein sequence ID" value="JAE36709.1"/>
    <property type="molecule type" value="Transcribed_RNA"/>
</dbReference>
<sequence length="34" mass="3920">MNSIFLRPQDMYKKKINKKTENAWLGTSSCDQGS</sequence>
<name>A0A0A9HLJ8_ARUDO</name>
<evidence type="ECO:0000313" key="1">
    <source>
        <dbReference type="EMBL" id="JAE36709.1"/>
    </source>
</evidence>
<proteinExistence type="predicted"/>
<accession>A0A0A9HLJ8</accession>
<reference evidence="1" key="1">
    <citation type="submission" date="2014-09" db="EMBL/GenBank/DDBJ databases">
        <authorList>
            <person name="Magalhaes I.L.F."/>
            <person name="Oliveira U."/>
            <person name="Santos F.R."/>
            <person name="Vidigal T.H.D.A."/>
            <person name="Brescovit A.D."/>
            <person name="Santos A.J."/>
        </authorList>
    </citation>
    <scope>NUCLEOTIDE SEQUENCE</scope>
    <source>
        <tissue evidence="1">Shoot tissue taken approximately 20 cm above the soil surface</tissue>
    </source>
</reference>
<reference evidence="1" key="2">
    <citation type="journal article" date="2015" name="Data Brief">
        <title>Shoot transcriptome of the giant reed, Arundo donax.</title>
        <authorList>
            <person name="Barrero R.A."/>
            <person name="Guerrero F.D."/>
            <person name="Moolhuijzen P."/>
            <person name="Goolsby J.A."/>
            <person name="Tidwell J."/>
            <person name="Bellgard S.E."/>
            <person name="Bellgard M.I."/>
        </authorList>
    </citation>
    <scope>NUCLEOTIDE SEQUENCE</scope>
    <source>
        <tissue evidence="1">Shoot tissue taken approximately 20 cm above the soil surface</tissue>
    </source>
</reference>
<protein>
    <submittedName>
        <fullName evidence="1">Uncharacterized protein</fullName>
    </submittedName>
</protein>
<organism evidence="1">
    <name type="scientific">Arundo donax</name>
    <name type="common">Giant reed</name>
    <name type="synonym">Donax arundinaceus</name>
    <dbReference type="NCBI Taxonomy" id="35708"/>
    <lineage>
        <taxon>Eukaryota</taxon>
        <taxon>Viridiplantae</taxon>
        <taxon>Streptophyta</taxon>
        <taxon>Embryophyta</taxon>
        <taxon>Tracheophyta</taxon>
        <taxon>Spermatophyta</taxon>
        <taxon>Magnoliopsida</taxon>
        <taxon>Liliopsida</taxon>
        <taxon>Poales</taxon>
        <taxon>Poaceae</taxon>
        <taxon>PACMAD clade</taxon>
        <taxon>Arundinoideae</taxon>
        <taxon>Arundineae</taxon>
        <taxon>Arundo</taxon>
    </lineage>
</organism>
<dbReference type="AlphaFoldDB" id="A0A0A9HLJ8"/>